<feature type="domain" description="Ribbon-helix-helix protein CopG" evidence="1">
    <location>
        <begin position="8"/>
        <end position="43"/>
    </location>
</feature>
<evidence type="ECO:0000313" key="3">
    <source>
        <dbReference type="Proteomes" id="UP000176228"/>
    </source>
</evidence>
<dbReference type="AlphaFoldDB" id="A0A1F6BB20"/>
<reference evidence="2 3" key="1">
    <citation type="journal article" date="2016" name="Nat. Commun.">
        <title>Thousands of microbial genomes shed light on interconnected biogeochemical processes in an aquifer system.</title>
        <authorList>
            <person name="Anantharaman K."/>
            <person name="Brown C.T."/>
            <person name="Hug L.A."/>
            <person name="Sharon I."/>
            <person name="Castelle C.J."/>
            <person name="Probst A.J."/>
            <person name="Thomas B.C."/>
            <person name="Singh A."/>
            <person name="Wilkins M.J."/>
            <person name="Karaoz U."/>
            <person name="Brodie E.L."/>
            <person name="Williams K.H."/>
            <person name="Hubbard S.S."/>
            <person name="Banfield J.F."/>
        </authorList>
    </citation>
    <scope>NUCLEOTIDE SEQUENCE [LARGE SCALE GENOMIC DNA]</scope>
</reference>
<evidence type="ECO:0000313" key="2">
    <source>
        <dbReference type="EMBL" id="OGG34134.1"/>
    </source>
</evidence>
<protein>
    <recommendedName>
        <fullName evidence="1">Ribbon-helix-helix protein CopG domain-containing protein</fullName>
    </recommendedName>
</protein>
<name>A0A1F6BB20_9BACT</name>
<dbReference type="Proteomes" id="UP000176228">
    <property type="component" value="Unassembled WGS sequence"/>
</dbReference>
<dbReference type="STRING" id="1798391.A2968_03095"/>
<gene>
    <name evidence="2" type="ORF">A2968_03095</name>
</gene>
<comment type="caution">
    <text evidence="2">The sequence shown here is derived from an EMBL/GenBank/DDBJ whole genome shotgun (WGS) entry which is preliminary data.</text>
</comment>
<dbReference type="InterPro" id="IPR002145">
    <property type="entry name" value="CopG"/>
</dbReference>
<dbReference type="Pfam" id="PF01402">
    <property type="entry name" value="RHH_1"/>
    <property type="match status" value="1"/>
</dbReference>
<proteinExistence type="predicted"/>
<dbReference type="GO" id="GO:0006355">
    <property type="term" value="P:regulation of DNA-templated transcription"/>
    <property type="evidence" value="ECO:0007669"/>
    <property type="project" value="InterPro"/>
</dbReference>
<accession>A0A1F6BB20</accession>
<sequence>MRGNLYPTTVYLDEYLKKQVTLLSLATGRPKAEVIRQALRNGVKTIEVKPSVSSKALLDLAQEVRKLLKNEKLPRDLSEKHDKYTWE</sequence>
<evidence type="ECO:0000259" key="1">
    <source>
        <dbReference type="Pfam" id="PF01402"/>
    </source>
</evidence>
<organism evidence="2 3">
    <name type="scientific">Candidatus Gottesmanbacteria bacterium RIFCSPLOWO2_01_FULL_42_22</name>
    <dbReference type="NCBI Taxonomy" id="1798391"/>
    <lineage>
        <taxon>Bacteria</taxon>
        <taxon>Candidatus Gottesmaniibacteriota</taxon>
    </lineage>
</organism>
<dbReference type="EMBL" id="MFJU01000035">
    <property type="protein sequence ID" value="OGG34134.1"/>
    <property type="molecule type" value="Genomic_DNA"/>
</dbReference>